<evidence type="ECO:0000313" key="1">
    <source>
        <dbReference type="EMBL" id="EJR59325.1"/>
    </source>
</evidence>
<proteinExistence type="predicted"/>
<dbReference type="AlphaFoldDB" id="A0A9W5KQR3"/>
<accession>A0A9W5KQR3</accession>
<evidence type="ECO:0000313" key="2">
    <source>
        <dbReference type="Proteomes" id="UP000006967"/>
    </source>
</evidence>
<reference evidence="1 2" key="1">
    <citation type="submission" date="2012-04" db="EMBL/GenBank/DDBJ databases">
        <title>The Genome Sequence of Bacillus cereus VD154.</title>
        <authorList>
            <consortium name="The Broad Institute Genome Sequencing Platform"/>
            <consortium name="The Broad Institute Genome Sequencing Center for Infectious Disease"/>
            <person name="Feldgarden M."/>
            <person name="Van der Auwera G.A."/>
            <person name="Mahillon J."/>
            <person name="Duprez V."/>
            <person name="Timmery S."/>
            <person name="Mattelet C."/>
            <person name="Dierick K."/>
            <person name="Sun M."/>
            <person name="Yu Z."/>
            <person name="Zhu L."/>
            <person name="Hu X."/>
            <person name="Shank E.B."/>
            <person name="Swiecicka I."/>
            <person name="Hansen B.M."/>
            <person name="Andrup L."/>
            <person name="Young S.K."/>
            <person name="Zeng Q."/>
            <person name="Gargeya S."/>
            <person name="Fitzgerald M."/>
            <person name="Haas B."/>
            <person name="Abouelleil A."/>
            <person name="Alvarado L."/>
            <person name="Arachchi H.M."/>
            <person name="Berlin A."/>
            <person name="Chapman S.B."/>
            <person name="Goldberg J."/>
            <person name="Griggs A."/>
            <person name="Gujja S."/>
            <person name="Hansen M."/>
            <person name="Howarth C."/>
            <person name="Imamovic A."/>
            <person name="Larimer J."/>
            <person name="McCowen C."/>
            <person name="Montmayeur A."/>
            <person name="Murphy C."/>
            <person name="Neiman D."/>
            <person name="Pearson M."/>
            <person name="Priest M."/>
            <person name="Roberts A."/>
            <person name="Saif S."/>
            <person name="Shea T."/>
            <person name="Sisk P."/>
            <person name="Sykes S."/>
            <person name="Wortman J."/>
            <person name="Nusbaum C."/>
            <person name="Birren B."/>
        </authorList>
    </citation>
    <scope>NUCLEOTIDE SEQUENCE [LARGE SCALE GENOMIC DNA]</scope>
    <source>
        <strain evidence="1 2">VD154</strain>
    </source>
</reference>
<sequence>MNFWKKRFLKSLLKFSKFLHEYRFEDFSAQEEKVYQKNLEKLRNLFGVEKSPISLDVIDTSVLTAYQRELLQEFGQNAPFIKVRYREMVWFIWSNPRCTFSRIEREVICYMLQTLGSSSGEYYRNQQEQKQEKVQNSDEIEGEREKIYRLREQLIQVDILQLKEMAAGLMHNTFVLLRMYSSNQYKKMLGKTAYHQFIFEMADRMHNLPEILLGENKRALVEELADTVVFLQEQEYVDIMFLQSNLSRLEVLLNQNDEGILIRKVSIKK</sequence>
<dbReference type="EMBL" id="AHFG01000111">
    <property type="protein sequence ID" value="EJR59325.1"/>
    <property type="molecule type" value="Genomic_DNA"/>
</dbReference>
<organism evidence="1 2">
    <name type="scientific">Bacillus cereus VD154</name>
    <dbReference type="NCBI Taxonomy" id="1053238"/>
    <lineage>
        <taxon>Bacteria</taxon>
        <taxon>Bacillati</taxon>
        <taxon>Bacillota</taxon>
        <taxon>Bacilli</taxon>
        <taxon>Bacillales</taxon>
        <taxon>Bacillaceae</taxon>
        <taxon>Bacillus</taxon>
        <taxon>Bacillus cereus group</taxon>
    </lineage>
</organism>
<name>A0A9W5KQR3_BACCE</name>
<protein>
    <submittedName>
        <fullName evidence="1">Uncharacterized protein</fullName>
    </submittedName>
</protein>
<gene>
    <name evidence="1" type="ORF">IK5_06320</name>
</gene>
<comment type="caution">
    <text evidence="1">The sequence shown here is derived from an EMBL/GenBank/DDBJ whole genome shotgun (WGS) entry which is preliminary data.</text>
</comment>
<dbReference type="Proteomes" id="UP000006967">
    <property type="component" value="Unassembled WGS sequence"/>
</dbReference>
<dbReference type="RefSeq" id="WP_001012302.1">
    <property type="nucleotide sequence ID" value="NZ_JH791892.1"/>
</dbReference>